<reference evidence="1" key="1">
    <citation type="submission" date="2023-05" db="EMBL/GenBank/DDBJ databases">
        <title>Comparative genomics of Bacillaceae isolates and their secondary metabolite potential.</title>
        <authorList>
            <person name="Song L."/>
            <person name="Nielsen L.J."/>
            <person name="Mohite O."/>
            <person name="Xu X."/>
            <person name="Weber T."/>
            <person name="Kovacs A.T."/>
        </authorList>
    </citation>
    <scope>NUCLEOTIDE SEQUENCE</scope>
    <source>
        <strain evidence="1">LY1</strain>
    </source>
</reference>
<name>A0AAX3X1U6_9BACI</name>
<dbReference type="RefSeq" id="WP_283872375.1">
    <property type="nucleotide sequence ID" value="NZ_CP126101.1"/>
</dbReference>
<accession>A0AAX3X1U6</accession>
<proteinExistence type="predicted"/>
<sequence length="43" mass="4863">MPIAVIYVALIMDGDKTYAQVPKNVKPEVKRQLEILGYEDLAE</sequence>
<dbReference type="AlphaFoldDB" id="A0AAX3X1U6"/>
<organism evidence="1 2">
    <name type="scientific">Lysinibacillus pakistanensis</name>
    <dbReference type="NCBI Taxonomy" id="759811"/>
    <lineage>
        <taxon>Bacteria</taxon>
        <taxon>Bacillati</taxon>
        <taxon>Bacillota</taxon>
        <taxon>Bacilli</taxon>
        <taxon>Bacillales</taxon>
        <taxon>Bacillaceae</taxon>
        <taxon>Lysinibacillus</taxon>
    </lineage>
</organism>
<dbReference type="Proteomes" id="UP001178322">
    <property type="component" value="Chromosome"/>
</dbReference>
<gene>
    <name evidence="1" type="ORF">QNH24_11775</name>
</gene>
<protein>
    <submittedName>
        <fullName evidence="1">Uncharacterized protein</fullName>
    </submittedName>
</protein>
<evidence type="ECO:0000313" key="2">
    <source>
        <dbReference type="Proteomes" id="UP001178322"/>
    </source>
</evidence>
<evidence type="ECO:0000313" key="1">
    <source>
        <dbReference type="EMBL" id="WHY53881.1"/>
    </source>
</evidence>
<dbReference type="EMBL" id="CP126101">
    <property type="protein sequence ID" value="WHY53881.1"/>
    <property type="molecule type" value="Genomic_DNA"/>
</dbReference>